<comment type="subunit">
    <text evidence="10">Monomer.</text>
</comment>
<feature type="binding site" evidence="10">
    <location>
        <position position="428"/>
    </location>
    <ligand>
        <name>Mg(2+)</name>
        <dbReference type="ChEBI" id="CHEBI:18420"/>
    </ligand>
</feature>
<comment type="catalytic activity">
    <reaction evidence="9 10 13">
        <text>glyoxylate + acetyl-CoA + H2O = (S)-malate + CoA + H(+)</text>
        <dbReference type="Rhea" id="RHEA:18181"/>
        <dbReference type="ChEBI" id="CHEBI:15377"/>
        <dbReference type="ChEBI" id="CHEBI:15378"/>
        <dbReference type="ChEBI" id="CHEBI:15589"/>
        <dbReference type="ChEBI" id="CHEBI:36655"/>
        <dbReference type="ChEBI" id="CHEBI:57287"/>
        <dbReference type="ChEBI" id="CHEBI:57288"/>
        <dbReference type="EC" id="2.3.3.9"/>
    </reaction>
</comment>
<dbReference type="InterPro" id="IPR048356">
    <property type="entry name" value="MS_N"/>
</dbReference>
<evidence type="ECO:0000256" key="3">
    <source>
        <dbReference type="ARBA" id="ARBA00022490"/>
    </source>
</evidence>
<gene>
    <name evidence="10" type="primary">glcB</name>
    <name evidence="18" type="ORF">VE25_00275</name>
</gene>
<dbReference type="InterPro" id="IPR044856">
    <property type="entry name" value="Malate_synth_C_sf"/>
</dbReference>
<dbReference type="EMBL" id="JZEX01000010">
    <property type="protein sequence ID" value="KKB13750.1"/>
    <property type="molecule type" value="Genomic_DNA"/>
</dbReference>
<dbReference type="Pfam" id="PF20656">
    <property type="entry name" value="MS_N"/>
    <property type="match status" value="1"/>
</dbReference>
<feature type="binding site" evidence="10">
    <location>
        <position position="278"/>
    </location>
    <ligand>
        <name>acetyl-CoA</name>
        <dbReference type="ChEBI" id="CHEBI:57288"/>
    </ligand>
</feature>
<dbReference type="InterPro" id="IPR001465">
    <property type="entry name" value="Malate_synthase_TIM"/>
</dbReference>
<evidence type="ECO:0000256" key="9">
    <source>
        <dbReference type="ARBA" id="ARBA00047918"/>
    </source>
</evidence>
<feature type="binding site" evidence="10">
    <location>
        <position position="315"/>
    </location>
    <ligand>
        <name>acetyl-CoA</name>
        <dbReference type="ChEBI" id="CHEBI:57288"/>
    </ligand>
</feature>
<feature type="binding site" evidence="10">
    <location>
        <position position="118"/>
    </location>
    <ligand>
        <name>acetyl-CoA</name>
        <dbReference type="ChEBI" id="CHEBI:57288"/>
    </ligand>
</feature>
<dbReference type="GO" id="GO:0009436">
    <property type="term" value="P:glyoxylate catabolic process"/>
    <property type="evidence" value="ECO:0007669"/>
    <property type="project" value="TreeGrafter"/>
</dbReference>
<keyword evidence="5 10" id="KW-0808">Transferase</keyword>
<evidence type="ECO:0000313" key="18">
    <source>
        <dbReference type="EMBL" id="KKB13750.1"/>
    </source>
</evidence>
<accession>A0A0F5FYV4</accession>
<dbReference type="UniPathway" id="UPA00703">
    <property type="reaction ID" value="UER00720"/>
</dbReference>
<keyword evidence="8 10" id="KW-0558">Oxidation</keyword>
<dbReference type="EC" id="2.3.3.9" evidence="10 11"/>
<dbReference type="Pfam" id="PF01274">
    <property type="entry name" value="MS_TIM-barrel"/>
    <property type="match status" value="1"/>
</dbReference>
<dbReference type="InterPro" id="IPR011076">
    <property type="entry name" value="Malate_synth_sf"/>
</dbReference>
<dbReference type="Proteomes" id="UP000033632">
    <property type="component" value="Unassembled WGS sequence"/>
</dbReference>
<dbReference type="RefSeq" id="WP_046106573.1">
    <property type="nucleotide sequence ID" value="NZ_JZEX01000010.1"/>
</dbReference>
<feature type="domain" description="Malate synthase G alpha-beta insertion" evidence="16">
    <location>
        <begin position="160"/>
        <end position="237"/>
    </location>
</feature>
<evidence type="ECO:0000256" key="4">
    <source>
        <dbReference type="ARBA" id="ARBA00022532"/>
    </source>
</evidence>
<reference evidence="18 19" key="1">
    <citation type="submission" date="2015-03" db="EMBL/GenBank/DDBJ databases">
        <authorList>
            <person name="Hassan Y.I."/>
            <person name="Lepp D."/>
            <person name="Li X.-Z."/>
            <person name="Zhou T."/>
        </authorList>
    </citation>
    <scope>NUCLEOTIDE SEQUENCE [LARGE SCALE GENOMIC DNA]</scope>
    <source>
        <strain evidence="18 19">BD-c194</strain>
    </source>
</reference>
<name>A0A0F5FYV4_9HYPH</name>
<evidence type="ECO:0000259" key="17">
    <source>
        <dbReference type="Pfam" id="PF20659"/>
    </source>
</evidence>
<dbReference type="PANTHER" id="PTHR42739">
    <property type="entry name" value="MALATE SYNTHASE G"/>
    <property type="match status" value="1"/>
</dbReference>
<feature type="active site" description="Proton donor" evidence="10 12">
    <location>
        <position position="627"/>
    </location>
</feature>
<feature type="binding site" evidence="10">
    <location>
        <position position="342"/>
    </location>
    <ligand>
        <name>glyoxylate</name>
        <dbReference type="ChEBI" id="CHEBI:36655"/>
    </ligand>
</feature>
<feature type="domain" description="Malate synthase TIM barrel" evidence="14">
    <location>
        <begin position="339"/>
        <end position="561"/>
    </location>
</feature>
<dbReference type="GO" id="GO:0004474">
    <property type="term" value="F:malate synthase activity"/>
    <property type="evidence" value="ECO:0007669"/>
    <property type="project" value="UniProtKB-UniRule"/>
</dbReference>
<evidence type="ECO:0000256" key="1">
    <source>
        <dbReference type="ARBA" id="ARBA00001946"/>
    </source>
</evidence>
<dbReference type="Pfam" id="PF20658">
    <property type="entry name" value="MSG_insertion"/>
    <property type="match status" value="1"/>
</dbReference>
<dbReference type="InterPro" id="IPR006253">
    <property type="entry name" value="Malate_synthG"/>
</dbReference>
<feature type="active site" description="Proton acceptor" evidence="10 12">
    <location>
        <position position="342"/>
    </location>
</feature>
<evidence type="ECO:0000259" key="14">
    <source>
        <dbReference type="Pfam" id="PF01274"/>
    </source>
</evidence>
<dbReference type="HAMAP" id="MF_00641">
    <property type="entry name" value="Malate_synth_G"/>
    <property type="match status" value="1"/>
</dbReference>
<sequence length="722" mass="78152">MSDYQDKSGLKVHPLLVDFIETEALPGTGVSAEQFWSGFAGLVAEHSVTNVRLLAKRDELQGRIDAWHREHGAIANDPAGYERFLRDIGYLVDEPADFTIETDGLDPEISSICGPQLVVPVSNARYALNAANARWGSLYDALYGTDAISREGDLAPGATYNAARGQAVIDRAAGFLDLAFPLAKGSHRDVTSYVVAEQAGIANFVIDTKAGPTTLKDAAAFAAYGQKGERAEIVLRHNGLHAILVVDKTHPIGINQPSGLADVVVESALTTIQDCEDSVAAVDAADKVGVYRNWLGLMNGTLEETFEKGGRTVTRKLRADKAYTDPNGKPLTLKGRALLLVRNVGHLMTTDAVRDAAGKPIGEGLMDAAVTALCAMSDKVNSRTGAIYVVKPKMHGPEEVAFACAIFASVEKMLGLKPNAIKIGIMDEERRTSANLKAAIYEARQRVFFINTGFLDRTGDEIHTSMEAGAVLRKDDIKAERWIGAYEDRNVLIGLAAGFSGRAQIGKGMWARPDDMAAMLEAKIGHPKSGANTAWVPSPTAATLHALHYHMVDVFEAQKARHNQPLPPLADLFSMPVLKPFELSREEIVRELENSAQGILGYVVRWVQQGVGCSKVPDINNVGLMEDRATCRISSQAVANWLRHGLVSKDEVTSVFERMASVVDAQNAGDPLYRPMSENFQSVAFQAALDLALHGVDQPSGYTEPILHARRLQVKAREAKQG</sequence>
<evidence type="ECO:0000256" key="5">
    <source>
        <dbReference type="ARBA" id="ARBA00022679"/>
    </source>
</evidence>
<evidence type="ECO:0000259" key="16">
    <source>
        <dbReference type="Pfam" id="PF20658"/>
    </source>
</evidence>
<dbReference type="InterPro" id="IPR048357">
    <property type="entry name" value="MSG_insertion"/>
</dbReference>
<evidence type="ECO:0000256" key="8">
    <source>
        <dbReference type="ARBA" id="ARBA00023097"/>
    </source>
</evidence>
<feature type="modified residue" description="Cysteine sulfenic acid (-SOH)" evidence="10">
    <location>
        <position position="613"/>
    </location>
</feature>
<dbReference type="STRING" id="443610.VE25_00275"/>
<feature type="domain" description="Malate synthase N-terminal" evidence="15">
    <location>
        <begin position="17"/>
        <end position="71"/>
    </location>
</feature>
<keyword evidence="19" id="KW-1185">Reference proteome</keyword>
<dbReference type="Gene3D" id="3.20.20.360">
    <property type="entry name" value="Malate synthase, domain 3"/>
    <property type="match status" value="2"/>
</dbReference>
<dbReference type="GO" id="GO:0006097">
    <property type="term" value="P:glyoxylate cycle"/>
    <property type="evidence" value="ECO:0007669"/>
    <property type="project" value="UniProtKB-UniRule"/>
</dbReference>
<evidence type="ECO:0000256" key="11">
    <source>
        <dbReference type="NCBIfam" id="TIGR01345"/>
    </source>
</evidence>
<comment type="function">
    <text evidence="10">Involved in the glycolate utilization. Catalyzes the condensation and subsequent hydrolysis of acetyl-coenzyme A (acetyl-CoA) and glyoxylate to form malate and CoA.</text>
</comment>
<dbReference type="GO" id="GO:0006099">
    <property type="term" value="P:tricarboxylic acid cycle"/>
    <property type="evidence" value="ECO:0007669"/>
    <property type="project" value="UniProtKB-KW"/>
</dbReference>
<comment type="pathway">
    <text evidence="10 13">Carbohydrate metabolism; glyoxylate cycle; (S)-malate from isocitrate: step 2/2.</text>
</comment>
<dbReference type="AlphaFoldDB" id="A0A0F5FYV4"/>
<feature type="binding site" evidence="10">
    <location>
        <position position="537"/>
    </location>
    <ligand>
        <name>acetyl-CoA</name>
        <dbReference type="ChEBI" id="CHEBI:57288"/>
    </ligand>
</feature>
<dbReference type="InterPro" id="IPR046363">
    <property type="entry name" value="MS_N_TIM-barrel_dom"/>
</dbReference>
<keyword evidence="6 10" id="KW-0479">Metal-binding</keyword>
<organism evidence="18 19">
    <name type="scientific">Devosia geojensis</name>
    <dbReference type="NCBI Taxonomy" id="443610"/>
    <lineage>
        <taxon>Bacteria</taxon>
        <taxon>Pseudomonadati</taxon>
        <taxon>Pseudomonadota</taxon>
        <taxon>Alphaproteobacteria</taxon>
        <taxon>Hyphomicrobiales</taxon>
        <taxon>Devosiaceae</taxon>
        <taxon>Devosia</taxon>
    </lineage>
</organism>
<comment type="caution">
    <text evidence="10">Lacks conserved residue(s) required for the propagation of feature annotation.</text>
</comment>
<comment type="subcellular location">
    <subcellularLocation>
        <location evidence="10 13">Cytoplasm</location>
    </subcellularLocation>
</comment>
<feature type="binding site" evidence="10">
    <location>
        <begin position="125"/>
        <end position="126"/>
    </location>
    <ligand>
        <name>acetyl-CoA</name>
        <dbReference type="ChEBI" id="CHEBI:57288"/>
    </ligand>
</feature>
<comment type="caution">
    <text evidence="18">The sequence shown here is derived from an EMBL/GenBank/DDBJ whole genome shotgun (WGS) entry which is preliminary data.</text>
</comment>
<feature type="binding site" evidence="10">
    <location>
        <position position="428"/>
    </location>
    <ligand>
        <name>glyoxylate</name>
        <dbReference type="ChEBI" id="CHEBI:36655"/>
    </ligand>
</feature>
<evidence type="ECO:0000256" key="13">
    <source>
        <dbReference type="RuleBase" id="RU003572"/>
    </source>
</evidence>
<comment type="cofactor">
    <cofactor evidence="1 10">
        <name>Mg(2+)</name>
        <dbReference type="ChEBI" id="CHEBI:18420"/>
    </cofactor>
</comment>
<keyword evidence="18" id="KW-0012">Acyltransferase</keyword>
<dbReference type="InterPro" id="IPR048355">
    <property type="entry name" value="MS_C"/>
</dbReference>
<keyword evidence="2 10" id="KW-0329">Glyoxylate bypass</keyword>
<dbReference type="OrthoDB" id="9762054at2"/>
<evidence type="ECO:0000256" key="12">
    <source>
        <dbReference type="PIRSR" id="PIRSR601465-50"/>
    </source>
</evidence>
<evidence type="ECO:0000256" key="2">
    <source>
        <dbReference type="ARBA" id="ARBA00022435"/>
    </source>
</evidence>
<dbReference type="SUPFAM" id="SSF51645">
    <property type="entry name" value="Malate synthase G"/>
    <property type="match status" value="1"/>
</dbReference>
<dbReference type="PATRIC" id="fig|443610.3.peg.249"/>
<dbReference type="GO" id="GO:0005829">
    <property type="term" value="C:cytosol"/>
    <property type="evidence" value="ECO:0007669"/>
    <property type="project" value="TreeGrafter"/>
</dbReference>
<comment type="similarity">
    <text evidence="10 13">Belongs to the malate synthase family. GlcB subfamily.</text>
</comment>
<keyword evidence="7 10" id="KW-0460">Magnesium</keyword>
<dbReference type="NCBIfam" id="NF002825">
    <property type="entry name" value="PRK02999.1"/>
    <property type="match status" value="1"/>
</dbReference>
<keyword evidence="3 10" id="KW-0963">Cytoplasm</keyword>
<evidence type="ECO:0000256" key="10">
    <source>
        <dbReference type="HAMAP-Rule" id="MF_00641"/>
    </source>
</evidence>
<feature type="domain" description="Malate synthase C-terminal" evidence="17">
    <location>
        <begin position="587"/>
        <end position="686"/>
    </location>
</feature>
<evidence type="ECO:0000259" key="15">
    <source>
        <dbReference type="Pfam" id="PF20656"/>
    </source>
</evidence>
<dbReference type="Pfam" id="PF20659">
    <property type="entry name" value="MS_C"/>
    <property type="match status" value="1"/>
</dbReference>
<feature type="binding site" evidence="10">
    <location>
        <position position="456"/>
    </location>
    <ligand>
        <name>Mg(2+)</name>
        <dbReference type="ChEBI" id="CHEBI:18420"/>
    </ligand>
</feature>
<evidence type="ECO:0000256" key="7">
    <source>
        <dbReference type="ARBA" id="ARBA00022842"/>
    </source>
</evidence>
<dbReference type="PANTHER" id="PTHR42739:SF1">
    <property type="entry name" value="MALATE SYNTHASE G"/>
    <property type="match status" value="1"/>
</dbReference>
<protein>
    <recommendedName>
        <fullName evidence="10 11">Malate synthase G</fullName>
        <ecNumber evidence="10 11">2.3.3.9</ecNumber>
    </recommendedName>
</protein>
<dbReference type="NCBIfam" id="TIGR01345">
    <property type="entry name" value="malate_syn_G"/>
    <property type="match status" value="1"/>
</dbReference>
<evidence type="ECO:0000256" key="6">
    <source>
        <dbReference type="ARBA" id="ARBA00022723"/>
    </source>
</evidence>
<feature type="binding site" evidence="10">
    <location>
        <begin position="453"/>
        <end position="456"/>
    </location>
    <ligand>
        <name>glyoxylate</name>
        <dbReference type="ChEBI" id="CHEBI:36655"/>
    </ligand>
</feature>
<evidence type="ECO:0000313" key="19">
    <source>
        <dbReference type="Proteomes" id="UP000033632"/>
    </source>
</evidence>
<dbReference type="Gene3D" id="1.20.1220.12">
    <property type="entry name" value="Malate synthase, domain III"/>
    <property type="match status" value="1"/>
</dbReference>
<keyword evidence="4 10" id="KW-0816">Tricarboxylic acid cycle</keyword>
<proteinExistence type="inferred from homology"/>
<dbReference type="GO" id="GO:0000287">
    <property type="term" value="F:magnesium ion binding"/>
    <property type="evidence" value="ECO:0007669"/>
    <property type="project" value="TreeGrafter"/>
</dbReference>